<gene>
    <name evidence="2" type="ORF">GCM10010448_44630</name>
</gene>
<evidence type="ECO:0000313" key="2">
    <source>
        <dbReference type="EMBL" id="GAA3056331.1"/>
    </source>
</evidence>
<dbReference type="EMBL" id="BAAAUF010000045">
    <property type="protein sequence ID" value="GAA3056331.1"/>
    <property type="molecule type" value="Genomic_DNA"/>
</dbReference>
<organism evidence="2 3">
    <name type="scientific">Streptomyces glomeratus</name>
    <dbReference type="NCBI Taxonomy" id="284452"/>
    <lineage>
        <taxon>Bacteria</taxon>
        <taxon>Bacillati</taxon>
        <taxon>Actinomycetota</taxon>
        <taxon>Actinomycetes</taxon>
        <taxon>Kitasatosporales</taxon>
        <taxon>Streptomycetaceae</taxon>
        <taxon>Streptomyces</taxon>
    </lineage>
</organism>
<dbReference type="RefSeq" id="WP_308283571.1">
    <property type="nucleotide sequence ID" value="NZ_BAAAUF010000045.1"/>
</dbReference>
<evidence type="ECO:0008006" key="4">
    <source>
        <dbReference type="Google" id="ProtNLM"/>
    </source>
</evidence>
<evidence type="ECO:0000313" key="3">
    <source>
        <dbReference type="Proteomes" id="UP001501532"/>
    </source>
</evidence>
<comment type="caution">
    <text evidence="2">The sequence shown here is derived from an EMBL/GenBank/DDBJ whole genome shotgun (WGS) entry which is preliminary data.</text>
</comment>
<feature type="region of interest" description="Disordered" evidence="1">
    <location>
        <begin position="85"/>
        <end position="128"/>
    </location>
</feature>
<reference evidence="3" key="1">
    <citation type="journal article" date="2019" name="Int. J. Syst. Evol. Microbiol.">
        <title>The Global Catalogue of Microorganisms (GCM) 10K type strain sequencing project: providing services to taxonomists for standard genome sequencing and annotation.</title>
        <authorList>
            <consortium name="The Broad Institute Genomics Platform"/>
            <consortium name="The Broad Institute Genome Sequencing Center for Infectious Disease"/>
            <person name="Wu L."/>
            <person name="Ma J."/>
        </authorList>
    </citation>
    <scope>NUCLEOTIDE SEQUENCE [LARGE SCALE GENOMIC DNA]</scope>
    <source>
        <strain evidence="3">JCM 9091</strain>
    </source>
</reference>
<proteinExistence type="predicted"/>
<sequence length="128" mass="13734">MAHRRTGEGPDEEVVGVRVVSGERDRRPVAPTTAGERLLEDAGPLLVRLDAARADIVRTVAAPPSGVTLAATPTVFTPHVLAALPAAPGDPLRLPEWRRRPPRRRGGARVRRPAADPSARRARRAAAR</sequence>
<dbReference type="Proteomes" id="UP001501532">
    <property type="component" value="Unassembled WGS sequence"/>
</dbReference>
<feature type="compositionally biased region" description="Basic residues" evidence="1">
    <location>
        <begin position="100"/>
        <end position="112"/>
    </location>
</feature>
<evidence type="ECO:0000256" key="1">
    <source>
        <dbReference type="SAM" id="MobiDB-lite"/>
    </source>
</evidence>
<keyword evidence="3" id="KW-1185">Reference proteome</keyword>
<name>A0ABP6LST6_9ACTN</name>
<accession>A0ABP6LST6</accession>
<protein>
    <recommendedName>
        <fullName evidence="4">LysR substrate-binding domain-containing protein</fullName>
    </recommendedName>
</protein>